<keyword evidence="1" id="KW-1133">Transmembrane helix</keyword>
<keyword evidence="1" id="KW-0472">Membrane</keyword>
<dbReference type="EMBL" id="KV750793">
    <property type="protein sequence ID" value="OCL03192.1"/>
    <property type="molecule type" value="Genomic_DNA"/>
</dbReference>
<feature type="transmembrane region" description="Helical" evidence="1">
    <location>
        <begin position="72"/>
        <end position="93"/>
    </location>
</feature>
<dbReference type="Proteomes" id="UP000250140">
    <property type="component" value="Unassembled WGS sequence"/>
</dbReference>
<gene>
    <name evidence="2" type="ORF">AOQ84DRAFT_326356</name>
</gene>
<feature type="transmembrane region" description="Helical" evidence="1">
    <location>
        <begin position="105"/>
        <end position="128"/>
    </location>
</feature>
<evidence type="ECO:0000313" key="3">
    <source>
        <dbReference type="Proteomes" id="UP000250140"/>
    </source>
</evidence>
<sequence length="164" mass="18871">MSTQPLLPSYDSATRQAYRQTGHLPPTTTNVVHFWTTIFFIGSTTISTVWAFNSYTAPNLFPPAYAPLMPYFTSLCLLISFGCWIGFLWTVFYDDMNGSRVQRKVIIWTSVSGKLILACMHVVVWYSYKRSFPDSIQPNWVAVFLAVQAWWDMMLFVITVCLRP</sequence>
<dbReference type="AlphaFoldDB" id="A0A8E2EQT6"/>
<protein>
    <submittedName>
        <fullName evidence="2">Uncharacterized protein</fullName>
    </submittedName>
</protein>
<feature type="transmembrane region" description="Helical" evidence="1">
    <location>
        <begin position="140"/>
        <end position="162"/>
    </location>
</feature>
<reference evidence="2 3" key="1">
    <citation type="journal article" date="2016" name="Nat. Commun.">
        <title>Ectomycorrhizal ecology is imprinted in the genome of the dominant symbiotic fungus Cenococcum geophilum.</title>
        <authorList>
            <consortium name="DOE Joint Genome Institute"/>
            <person name="Peter M."/>
            <person name="Kohler A."/>
            <person name="Ohm R.A."/>
            <person name="Kuo A."/>
            <person name="Krutzmann J."/>
            <person name="Morin E."/>
            <person name="Arend M."/>
            <person name="Barry K.W."/>
            <person name="Binder M."/>
            <person name="Choi C."/>
            <person name="Clum A."/>
            <person name="Copeland A."/>
            <person name="Grisel N."/>
            <person name="Haridas S."/>
            <person name="Kipfer T."/>
            <person name="LaButti K."/>
            <person name="Lindquist E."/>
            <person name="Lipzen A."/>
            <person name="Maire R."/>
            <person name="Meier B."/>
            <person name="Mihaltcheva S."/>
            <person name="Molinier V."/>
            <person name="Murat C."/>
            <person name="Poggeler S."/>
            <person name="Quandt C.A."/>
            <person name="Sperisen C."/>
            <person name="Tritt A."/>
            <person name="Tisserant E."/>
            <person name="Crous P.W."/>
            <person name="Henrissat B."/>
            <person name="Nehls U."/>
            <person name="Egli S."/>
            <person name="Spatafora J.W."/>
            <person name="Grigoriev I.V."/>
            <person name="Martin F.M."/>
        </authorList>
    </citation>
    <scope>NUCLEOTIDE SEQUENCE [LARGE SCALE GENOMIC DNA]</scope>
    <source>
        <strain evidence="2 3">CBS 207.34</strain>
    </source>
</reference>
<accession>A0A8E2EQT6</accession>
<feature type="transmembrane region" description="Helical" evidence="1">
    <location>
        <begin position="32"/>
        <end position="52"/>
    </location>
</feature>
<proteinExistence type="predicted"/>
<evidence type="ECO:0000313" key="2">
    <source>
        <dbReference type="EMBL" id="OCL03192.1"/>
    </source>
</evidence>
<evidence type="ECO:0000256" key="1">
    <source>
        <dbReference type="SAM" id="Phobius"/>
    </source>
</evidence>
<name>A0A8E2EQT6_9PEZI</name>
<organism evidence="2 3">
    <name type="scientific">Glonium stellatum</name>
    <dbReference type="NCBI Taxonomy" id="574774"/>
    <lineage>
        <taxon>Eukaryota</taxon>
        <taxon>Fungi</taxon>
        <taxon>Dikarya</taxon>
        <taxon>Ascomycota</taxon>
        <taxon>Pezizomycotina</taxon>
        <taxon>Dothideomycetes</taxon>
        <taxon>Pleosporomycetidae</taxon>
        <taxon>Gloniales</taxon>
        <taxon>Gloniaceae</taxon>
        <taxon>Glonium</taxon>
    </lineage>
</organism>
<keyword evidence="3" id="KW-1185">Reference proteome</keyword>
<keyword evidence="1" id="KW-0812">Transmembrane</keyword>
<dbReference type="OrthoDB" id="4435015at2759"/>